<protein>
    <submittedName>
        <fullName evidence="2">Uncharacterized protein</fullName>
    </submittedName>
</protein>
<evidence type="ECO:0000256" key="1">
    <source>
        <dbReference type="SAM" id="SignalP"/>
    </source>
</evidence>
<keyword evidence="1" id="KW-0732">Signal</keyword>
<feature type="signal peptide" evidence="1">
    <location>
        <begin position="1"/>
        <end position="18"/>
    </location>
</feature>
<organism evidence="2">
    <name type="scientific">Anguilla anguilla</name>
    <name type="common">European freshwater eel</name>
    <name type="synonym">Muraena anguilla</name>
    <dbReference type="NCBI Taxonomy" id="7936"/>
    <lineage>
        <taxon>Eukaryota</taxon>
        <taxon>Metazoa</taxon>
        <taxon>Chordata</taxon>
        <taxon>Craniata</taxon>
        <taxon>Vertebrata</taxon>
        <taxon>Euteleostomi</taxon>
        <taxon>Actinopterygii</taxon>
        <taxon>Neopterygii</taxon>
        <taxon>Teleostei</taxon>
        <taxon>Anguilliformes</taxon>
        <taxon>Anguillidae</taxon>
        <taxon>Anguilla</taxon>
    </lineage>
</organism>
<feature type="chain" id="PRO_5002433375" evidence="1">
    <location>
        <begin position="19"/>
        <end position="74"/>
    </location>
</feature>
<reference evidence="2" key="1">
    <citation type="submission" date="2014-11" db="EMBL/GenBank/DDBJ databases">
        <authorList>
            <person name="Amaro Gonzalez C."/>
        </authorList>
    </citation>
    <scope>NUCLEOTIDE SEQUENCE</scope>
</reference>
<evidence type="ECO:0000313" key="2">
    <source>
        <dbReference type="EMBL" id="JAH65591.1"/>
    </source>
</evidence>
<proteinExistence type="predicted"/>
<accession>A0A0E9UIK5</accession>
<name>A0A0E9UIK5_ANGAN</name>
<dbReference type="EMBL" id="GBXM01042986">
    <property type="protein sequence ID" value="JAH65591.1"/>
    <property type="molecule type" value="Transcribed_RNA"/>
</dbReference>
<dbReference type="AlphaFoldDB" id="A0A0E9UIK5"/>
<reference evidence="2" key="2">
    <citation type="journal article" date="2015" name="Fish Shellfish Immunol.">
        <title>Early steps in the European eel (Anguilla anguilla)-Vibrio vulnificus interaction in the gills: Role of the RtxA13 toxin.</title>
        <authorList>
            <person name="Callol A."/>
            <person name="Pajuelo D."/>
            <person name="Ebbesson L."/>
            <person name="Teles M."/>
            <person name="MacKenzie S."/>
            <person name="Amaro C."/>
        </authorList>
    </citation>
    <scope>NUCLEOTIDE SEQUENCE</scope>
</reference>
<sequence>MVKKIMIIIVLLKMYIFSKELRYTVCLTFCLKKVLANRASPAIMTVSHMDDVLNPGILNLFSTSAPAPPILMFG</sequence>